<dbReference type="InterPro" id="IPR025518">
    <property type="entry name" value="DUF4406"/>
</dbReference>
<gene>
    <name evidence="1" type="ORF">I8J34_11015</name>
</gene>
<dbReference type="AlphaFoldDB" id="A0A944HBI5"/>
<reference evidence="2" key="1">
    <citation type="journal article" date="2022" name="ISME J.">
        <title>Genetic and phylogenetic analysis of dissimilatory iodate-reducing bacteria identifies potential niches across the world's oceans.</title>
        <authorList>
            <person name="Reyes-Umana V."/>
            <person name="Henning Z."/>
            <person name="Lee K."/>
            <person name="Barnum T.P."/>
            <person name="Coates J.D."/>
        </authorList>
    </citation>
    <scope>NUCLEOTIDE SEQUENCE [LARGE SCALE GENOMIC DNA]</scope>
    <source>
        <strain evidence="2">IR12</strain>
    </source>
</reference>
<dbReference type="RefSeq" id="WP_214361457.1">
    <property type="nucleotide sequence ID" value="NZ_JAEKFT010000010.1"/>
</dbReference>
<protein>
    <submittedName>
        <fullName evidence="1">DUF4406 domain-containing protein</fullName>
    </submittedName>
</protein>
<sequence>MKTIYLSGPMSGHPDHNHPAFHAEADRLRAHGYQVINPAEINVEGGAWHDCLRADIRALMDCDTIALLPGWEASQGAHLELHIAHRVGMRVVMAADVKKGLDWCCENGCGPCTPKLADFEYYRSEDMSGRVLSSLTQKVWVSKCCGADLALWDEQQKAFLDDSHPVNPPRNEPPEIGDACLWIENNEAIWNTACGEAWSFVDGGPADNNVKFCHGCGKPVLAVPCMANEEASA</sequence>
<comment type="caution">
    <text evidence="1">The sequence shown here is derived from an EMBL/GenBank/DDBJ whole genome shotgun (WGS) entry which is preliminary data.</text>
</comment>
<dbReference type="Gene3D" id="3.40.50.450">
    <property type="match status" value="1"/>
</dbReference>
<dbReference type="Pfam" id="PF14359">
    <property type="entry name" value="DUF4406"/>
    <property type="match status" value="1"/>
</dbReference>
<organism evidence="1 2">
    <name type="scientific">Denitromonas iodatirespirans</name>
    <dbReference type="NCBI Taxonomy" id="2795389"/>
    <lineage>
        <taxon>Bacteria</taxon>
        <taxon>Pseudomonadati</taxon>
        <taxon>Pseudomonadota</taxon>
        <taxon>Betaproteobacteria</taxon>
        <taxon>Rhodocyclales</taxon>
        <taxon>Zoogloeaceae</taxon>
        <taxon>Denitromonas</taxon>
    </lineage>
</organism>
<evidence type="ECO:0000313" key="2">
    <source>
        <dbReference type="Proteomes" id="UP000694660"/>
    </source>
</evidence>
<dbReference type="SUPFAM" id="SSF52309">
    <property type="entry name" value="N-(deoxy)ribosyltransferase-like"/>
    <property type="match status" value="1"/>
</dbReference>
<name>A0A944HBI5_DENI1</name>
<accession>A0A944HBI5</accession>
<dbReference type="EMBL" id="JAEKFT010000010">
    <property type="protein sequence ID" value="MBT0961702.1"/>
    <property type="molecule type" value="Genomic_DNA"/>
</dbReference>
<keyword evidence="2" id="KW-1185">Reference proteome</keyword>
<proteinExistence type="predicted"/>
<evidence type="ECO:0000313" key="1">
    <source>
        <dbReference type="EMBL" id="MBT0961702.1"/>
    </source>
</evidence>
<dbReference type="Proteomes" id="UP000694660">
    <property type="component" value="Unassembled WGS sequence"/>
</dbReference>